<feature type="binding site" evidence="18">
    <location>
        <begin position="490"/>
        <end position="491"/>
    </location>
    <ligand>
        <name>acetyl-CoA</name>
        <dbReference type="ChEBI" id="CHEBI:57288"/>
    </ligand>
</feature>
<keyword evidence="10 18" id="KW-0133">Cell shape</keyword>
<evidence type="ECO:0000313" key="22">
    <source>
        <dbReference type="EMBL" id="ABN00860.1"/>
    </source>
</evidence>
<sequence length="561" mass="59188">MARIARRPAPPGHACSPARRTLSRPARYIRLASSPAPPDLARLPDRFGATRRRPRGRLALRAFVRLERTSRPRPPAAAAPGSPGCPAAPDGARMLEWPASNSPYETGAMNIVILAAGTGKRMRSALPKVLHPLAGRPLLSHVIDTARALAPSRLVVVIGHGAEQVRAAVAAPDVQFAVQEQQLGTGHAVRQALPLLDPSQPTLVLYGDVPLTRTATLKRLADAATDARYGVLTVTLDDPTGYGRIVRDQAGCVTRIVEQKDASPDELRIDEINTGIVVAPTAQLSMWLGALGNDNAQGEYYLTDVVEQAIEAGFEIVTTQPDDEWETLGVNSKAQLAELERIHQRNLADALLAAGVTLADPARIDVRGTLACGRDVSIDVNCVFEGDVTLADGVTIGANCVIRHAAIAAGARVDAFSHLDGATVGANAVVGPYARLRPGAVLAADAHVGNFVEVKNATLGQGSKANHLTYLGDADIGARVNVGAGTITCNYDGANKFRTVIEDDVFVGSDTQFVAPVRVGRGVTVAAGTTVWKDVAADMLVLNDKTQTAKSGYVRPVKKKS</sequence>
<comment type="cofactor">
    <cofactor evidence="18">
        <name>Mg(2+)</name>
        <dbReference type="ChEBI" id="CHEBI:18420"/>
    </cofactor>
    <text evidence="18">Binds 1 Mg(2+) ion per subunit.</text>
</comment>
<evidence type="ECO:0000256" key="2">
    <source>
        <dbReference type="ARBA" id="ARBA00007707"/>
    </source>
</evidence>
<evidence type="ECO:0000256" key="6">
    <source>
        <dbReference type="ARBA" id="ARBA00022695"/>
    </source>
</evidence>
<dbReference type="AlphaFoldDB" id="A2S7T6"/>
<evidence type="ECO:0000256" key="15">
    <source>
        <dbReference type="ARBA" id="ARBA00048247"/>
    </source>
</evidence>
<dbReference type="GO" id="GO:0009245">
    <property type="term" value="P:lipid A biosynthetic process"/>
    <property type="evidence" value="ECO:0007669"/>
    <property type="project" value="UniProtKB-UniRule"/>
</dbReference>
<dbReference type="GO" id="GO:0003977">
    <property type="term" value="F:UDP-N-acetylglucosamine diphosphorylase activity"/>
    <property type="evidence" value="ECO:0007669"/>
    <property type="project" value="UniProtKB-UniRule"/>
</dbReference>
<keyword evidence="12 18" id="KW-0511">Multifunctional enzyme</keyword>
<gene>
    <name evidence="18 22" type="primary">glmU</name>
    <name evidence="22" type="ordered locus">BMA10229_A2041</name>
</gene>
<feature type="binding site" evidence="18">
    <location>
        <position position="437"/>
    </location>
    <ligand>
        <name>UDP-N-acetyl-alpha-D-glucosamine</name>
        <dbReference type="ChEBI" id="CHEBI:57705"/>
    </ligand>
</feature>
<dbReference type="CDD" id="cd02540">
    <property type="entry name" value="GT2_GlmU_N_bac"/>
    <property type="match status" value="1"/>
</dbReference>
<dbReference type="InterPro" id="IPR056729">
    <property type="entry name" value="GMPPB_C"/>
</dbReference>
<dbReference type="HOGENOM" id="CLU_029499_15_2_4"/>
<feature type="binding site" evidence="18">
    <location>
        <position position="527"/>
    </location>
    <ligand>
        <name>acetyl-CoA</name>
        <dbReference type="ChEBI" id="CHEBI:57288"/>
    </ligand>
</feature>
<dbReference type="PANTHER" id="PTHR43584:SF3">
    <property type="entry name" value="BIFUNCTIONAL PROTEIN GLMU"/>
    <property type="match status" value="1"/>
</dbReference>
<feature type="region of interest" description="Linker" evidence="18">
    <location>
        <begin position="334"/>
        <end position="354"/>
    </location>
</feature>
<evidence type="ECO:0000256" key="9">
    <source>
        <dbReference type="ARBA" id="ARBA00022842"/>
    </source>
</evidence>
<dbReference type="Pfam" id="PF00132">
    <property type="entry name" value="Hexapep"/>
    <property type="match status" value="1"/>
</dbReference>
<evidence type="ECO:0000256" key="3">
    <source>
        <dbReference type="ARBA" id="ARBA00007947"/>
    </source>
</evidence>
<comment type="pathway">
    <text evidence="18">Bacterial outer membrane biogenesis; LPS lipid A biosynthesis.</text>
</comment>
<feature type="binding site" evidence="18">
    <location>
        <position position="470"/>
    </location>
    <ligand>
        <name>UDP-N-acetyl-alpha-D-glucosamine</name>
        <dbReference type="ChEBI" id="CHEBI:57705"/>
    </ligand>
</feature>
<dbReference type="GO" id="GO:0008360">
    <property type="term" value="P:regulation of cell shape"/>
    <property type="evidence" value="ECO:0007669"/>
    <property type="project" value="UniProtKB-KW"/>
</dbReference>
<evidence type="ECO:0000259" key="20">
    <source>
        <dbReference type="Pfam" id="PF12804"/>
    </source>
</evidence>
<feature type="binding site" evidence="18">
    <location>
        <position position="331"/>
    </location>
    <ligand>
        <name>UDP-N-acetyl-alpha-D-glucosamine</name>
        <dbReference type="ChEBI" id="CHEBI:57705"/>
    </ligand>
</feature>
<dbReference type="KEGG" id="bml:BMA10229_A2041"/>
<dbReference type="GO" id="GO:0019134">
    <property type="term" value="F:glucosamine-1-phosphate N-acetyltransferase activity"/>
    <property type="evidence" value="ECO:0007669"/>
    <property type="project" value="UniProtKB-UniRule"/>
</dbReference>
<protein>
    <recommendedName>
        <fullName evidence="18">Bifunctional protein GlmU</fullName>
    </recommendedName>
    <domain>
        <recommendedName>
            <fullName evidence="18">UDP-N-acetylglucosamine pyrophosphorylase</fullName>
            <ecNumber evidence="18">2.7.7.23</ecNumber>
        </recommendedName>
        <alternativeName>
            <fullName evidence="18">N-acetylglucosamine-1-phosphate uridyltransferase</fullName>
        </alternativeName>
    </domain>
    <domain>
        <recommendedName>
            <fullName evidence="18">Glucosamine-1-phosphate N-acetyltransferase</fullName>
            <ecNumber evidence="18">2.3.1.157</ecNumber>
        </recommendedName>
    </domain>
</protein>
<comment type="subunit">
    <text evidence="18">Homotrimer.</text>
</comment>
<comment type="catalytic activity">
    <reaction evidence="16 18">
        <text>N-acetyl-alpha-D-glucosamine 1-phosphate + UTP + H(+) = UDP-N-acetyl-alpha-D-glucosamine + diphosphate</text>
        <dbReference type="Rhea" id="RHEA:13509"/>
        <dbReference type="ChEBI" id="CHEBI:15378"/>
        <dbReference type="ChEBI" id="CHEBI:33019"/>
        <dbReference type="ChEBI" id="CHEBI:46398"/>
        <dbReference type="ChEBI" id="CHEBI:57705"/>
        <dbReference type="ChEBI" id="CHEBI:57776"/>
        <dbReference type="EC" id="2.7.7.23"/>
    </reaction>
</comment>
<dbReference type="GO" id="GO:0000287">
    <property type="term" value="F:magnesium ion binding"/>
    <property type="evidence" value="ECO:0007669"/>
    <property type="project" value="UniProtKB-UniRule"/>
</dbReference>
<keyword evidence="5 18" id="KW-0808">Transferase</keyword>
<dbReference type="PANTHER" id="PTHR43584">
    <property type="entry name" value="NUCLEOTIDYL TRANSFERASE"/>
    <property type="match status" value="1"/>
</dbReference>
<comment type="catalytic activity">
    <reaction evidence="15 18">
        <text>alpha-D-glucosamine 1-phosphate + acetyl-CoA = N-acetyl-alpha-D-glucosamine 1-phosphate + CoA + H(+)</text>
        <dbReference type="Rhea" id="RHEA:13725"/>
        <dbReference type="ChEBI" id="CHEBI:15378"/>
        <dbReference type="ChEBI" id="CHEBI:57287"/>
        <dbReference type="ChEBI" id="CHEBI:57288"/>
        <dbReference type="ChEBI" id="CHEBI:57776"/>
        <dbReference type="ChEBI" id="CHEBI:58516"/>
        <dbReference type="EC" id="2.3.1.157"/>
    </reaction>
</comment>
<evidence type="ECO:0000259" key="21">
    <source>
        <dbReference type="Pfam" id="PF25087"/>
    </source>
</evidence>
<dbReference type="InterPro" id="IPR038009">
    <property type="entry name" value="GlmU_C_LbH"/>
</dbReference>
<dbReference type="EC" id="2.7.7.23" evidence="18"/>
<dbReference type="GO" id="GO:0005737">
    <property type="term" value="C:cytoplasm"/>
    <property type="evidence" value="ECO:0007669"/>
    <property type="project" value="UniProtKB-SubCell"/>
</dbReference>
<feature type="binding site" evidence="18">
    <location>
        <begin position="206"/>
        <end position="208"/>
    </location>
    <ligand>
        <name>UDP-N-acetyl-alpha-D-glucosamine</name>
        <dbReference type="ChEBI" id="CHEBI:57705"/>
    </ligand>
</feature>
<feature type="binding site" evidence="18">
    <location>
        <position position="455"/>
    </location>
    <ligand>
        <name>UDP-N-acetyl-alpha-D-glucosamine</name>
        <dbReference type="ChEBI" id="CHEBI:57705"/>
    </ligand>
</feature>
<comment type="similarity">
    <text evidence="3 18">In the N-terminal section; belongs to the N-acetylglucosamine-1-phosphate uridyltransferase family.</text>
</comment>
<evidence type="ECO:0000256" key="18">
    <source>
        <dbReference type="HAMAP-Rule" id="MF_01631"/>
    </source>
</evidence>
<keyword evidence="6 18" id="KW-0548">Nucleotidyltransferase</keyword>
<feature type="region of interest" description="N-acetyltransferase" evidence="18">
    <location>
        <begin position="355"/>
        <end position="561"/>
    </location>
</feature>
<dbReference type="GO" id="GO:0016020">
    <property type="term" value="C:membrane"/>
    <property type="evidence" value="ECO:0007669"/>
    <property type="project" value="GOC"/>
</dbReference>
<keyword evidence="11 18" id="KW-0573">Peptidoglycan synthesis</keyword>
<feature type="region of interest" description="Disordered" evidence="19">
    <location>
        <begin position="69"/>
        <end position="90"/>
    </location>
</feature>
<keyword evidence="14 18" id="KW-0961">Cell wall biogenesis/degradation</keyword>
<feature type="domain" description="Mannose-1-phosphate guanyltransferase C-terminal" evidence="21">
    <location>
        <begin position="370"/>
        <end position="458"/>
    </location>
</feature>
<dbReference type="GO" id="GO:0006048">
    <property type="term" value="P:UDP-N-acetylglucosamine biosynthetic process"/>
    <property type="evidence" value="ECO:0007669"/>
    <property type="project" value="UniProtKB-UniPathway"/>
</dbReference>
<proteinExistence type="inferred from homology"/>
<keyword evidence="4 18" id="KW-0963">Cytoplasm</keyword>
<dbReference type="Gene3D" id="3.90.550.10">
    <property type="entry name" value="Spore Coat Polysaccharide Biosynthesis Protein SpsA, Chain A"/>
    <property type="match status" value="1"/>
</dbReference>
<dbReference type="Proteomes" id="UP000002283">
    <property type="component" value="Chromosome I"/>
</dbReference>
<feature type="region of interest" description="Pyrophosphorylase" evidence="18">
    <location>
        <begin position="1"/>
        <end position="333"/>
    </location>
</feature>
<evidence type="ECO:0000256" key="12">
    <source>
        <dbReference type="ARBA" id="ARBA00023268"/>
    </source>
</evidence>
<keyword evidence="8 18" id="KW-0677">Repeat</keyword>
<evidence type="ECO:0000256" key="17">
    <source>
        <dbReference type="ARBA" id="ARBA00049628"/>
    </source>
</evidence>
<accession>A2S7T6</accession>
<evidence type="ECO:0000256" key="5">
    <source>
        <dbReference type="ARBA" id="ARBA00022679"/>
    </source>
</evidence>
<dbReference type="UniPathway" id="UPA00113">
    <property type="reaction ID" value="UER00532"/>
</dbReference>
<dbReference type="InterPro" id="IPR029044">
    <property type="entry name" value="Nucleotide-diphossugar_trans"/>
</dbReference>
<feature type="binding site" evidence="18">
    <location>
        <position position="509"/>
    </location>
    <ligand>
        <name>acetyl-CoA</name>
        <dbReference type="ChEBI" id="CHEBI:57288"/>
    </ligand>
</feature>
<comment type="similarity">
    <text evidence="2 18">In the C-terminal section; belongs to the transferase hexapeptide repeat family.</text>
</comment>
<evidence type="ECO:0000313" key="23">
    <source>
        <dbReference type="Proteomes" id="UP000002283"/>
    </source>
</evidence>
<dbReference type="InterPro" id="IPR050065">
    <property type="entry name" value="GlmU-like"/>
</dbReference>
<feature type="binding site" evidence="18">
    <location>
        <position position="128"/>
    </location>
    <ligand>
        <name>UDP-N-acetyl-alpha-D-glucosamine</name>
        <dbReference type="ChEBI" id="CHEBI:57705"/>
    </ligand>
</feature>
<evidence type="ECO:0000256" key="7">
    <source>
        <dbReference type="ARBA" id="ARBA00022723"/>
    </source>
</evidence>
<dbReference type="CDD" id="cd03353">
    <property type="entry name" value="LbH_GlmU_C"/>
    <property type="match status" value="1"/>
</dbReference>
<feature type="binding site" evidence="18">
    <location>
        <begin position="184"/>
        <end position="185"/>
    </location>
    <ligand>
        <name>UDP-N-acetyl-alpha-D-glucosamine</name>
        <dbReference type="ChEBI" id="CHEBI:57705"/>
    </ligand>
</feature>
<keyword evidence="13 18" id="KW-0012">Acyltransferase</keyword>
<dbReference type="SUPFAM" id="SSF53448">
    <property type="entry name" value="Nucleotide-diphospho-sugar transferases"/>
    <property type="match status" value="1"/>
</dbReference>
<evidence type="ECO:0000256" key="19">
    <source>
        <dbReference type="SAM" id="MobiDB-lite"/>
    </source>
</evidence>
<dbReference type="InterPro" id="IPR005882">
    <property type="entry name" value="Bifunctional_GlmU"/>
</dbReference>
<keyword evidence="7 18" id="KW-0479">Metal-binding</keyword>
<feature type="binding site" evidence="18">
    <location>
        <position position="258"/>
    </location>
    <ligand>
        <name>UDP-N-acetyl-alpha-D-glucosamine</name>
        <dbReference type="ChEBI" id="CHEBI:57705"/>
    </ligand>
</feature>
<feature type="binding site" evidence="18">
    <location>
        <position position="273"/>
    </location>
    <ligand>
        <name>UDP-N-acetyl-alpha-D-glucosamine</name>
        <dbReference type="ChEBI" id="CHEBI:57705"/>
    </ligand>
</feature>
<feature type="binding site" evidence="18">
    <location>
        <position position="179"/>
    </location>
    <ligand>
        <name>UDP-N-acetyl-alpha-D-glucosamine</name>
        <dbReference type="ChEBI" id="CHEBI:57705"/>
    </ligand>
</feature>
<dbReference type="InterPro" id="IPR025877">
    <property type="entry name" value="MobA-like_NTP_Trfase"/>
</dbReference>
<evidence type="ECO:0000256" key="1">
    <source>
        <dbReference type="ARBA" id="ARBA00004496"/>
    </source>
</evidence>
<evidence type="ECO:0000256" key="10">
    <source>
        <dbReference type="ARBA" id="ARBA00022960"/>
    </source>
</evidence>
<evidence type="ECO:0000256" key="11">
    <source>
        <dbReference type="ARBA" id="ARBA00022984"/>
    </source>
</evidence>
<evidence type="ECO:0000256" key="14">
    <source>
        <dbReference type="ARBA" id="ARBA00023316"/>
    </source>
</evidence>
<feature type="binding site" evidence="18">
    <location>
        <position position="208"/>
    </location>
    <ligand>
        <name>Mg(2+)</name>
        <dbReference type="ChEBI" id="CHEBI:18420"/>
    </ligand>
</feature>
<dbReference type="Pfam" id="PF25087">
    <property type="entry name" value="GMPPB_C"/>
    <property type="match status" value="1"/>
</dbReference>
<feature type="binding site" evidence="18">
    <location>
        <position position="481"/>
    </location>
    <ligand>
        <name>UDP-N-acetyl-alpha-D-glucosamine</name>
        <dbReference type="ChEBI" id="CHEBI:57705"/>
    </ligand>
</feature>
<evidence type="ECO:0000256" key="13">
    <source>
        <dbReference type="ARBA" id="ARBA00023315"/>
    </source>
</evidence>
<dbReference type="InterPro" id="IPR001451">
    <property type="entry name" value="Hexapep"/>
</dbReference>
<dbReference type="GO" id="GO:0071555">
    <property type="term" value="P:cell wall organization"/>
    <property type="evidence" value="ECO:0007669"/>
    <property type="project" value="UniProtKB-KW"/>
</dbReference>
<reference evidence="22 23" key="1">
    <citation type="submission" date="2007-01" db="EMBL/GenBank/DDBJ databases">
        <authorList>
            <person name="DeShazer D."/>
            <person name="Woods D.E."/>
            <person name="Nierman W.C."/>
        </authorList>
    </citation>
    <scope>NUCLEOTIDE SEQUENCE [LARGE SCALE GENOMIC DNA]</scope>
    <source>
        <strain evidence="22 23">NCTC 10229</strain>
    </source>
</reference>
<feature type="binding site" evidence="18">
    <location>
        <position position="331"/>
    </location>
    <ligand>
        <name>Mg(2+)</name>
        <dbReference type="ChEBI" id="CHEBI:18420"/>
    </ligand>
</feature>
<evidence type="ECO:0000256" key="4">
    <source>
        <dbReference type="ARBA" id="ARBA00022490"/>
    </source>
</evidence>
<organism evidence="22 23">
    <name type="scientific">Burkholderia mallei (strain NCTC 10229)</name>
    <dbReference type="NCBI Taxonomy" id="412022"/>
    <lineage>
        <taxon>Bacteria</taxon>
        <taxon>Pseudomonadati</taxon>
        <taxon>Pseudomonadota</taxon>
        <taxon>Betaproteobacteria</taxon>
        <taxon>Burkholderiales</taxon>
        <taxon>Burkholderiaceae</taxon>
        <taxon>Burkholderia</taxon>
        <taxon>pseudomallei group</taxon>
    </lineage>
</organism>
<feature type="region of interest" description="Disordered" evidence="19">
    <location>
        <begin position="1"/>
        <end position="51"/>
    </location>
</feature>
<dbReference type="NCBIfam" id="TIGR01173">
    <property type="entry name" value="glmU"/>
    <property type="match status" value="1"/>
</dbReference>
<dbReference type="GO" id="GO:0000902">
    <property type="term" value="P:cell morphogenesis"/>
    <property type="evidence" value="ECO:0007669"/>
    <property type="project" value="UniProtKB-UniRule"/>
</dbReference>
<dbReference type="HAMAP" id="MF_01631">
    <property type="entry name" value="GlmU"/>
    <property type="match status" value="1"/>
</dbReference>
<dbReference type="EC" id="2.3.1.157" evidence="18"/>
<evidence type="ECO:0000256" key="16">
    <source>
        <dbReference type="ARBA" id="ARBA00048493"/>
    </source>
</evidence>
<feature type="compositionally biased region" description="Low complexity" evidence="19">
    <location>
        <begin position="78"/>
        <end position="90"/>
    </location>
</feature>
<dbReference type="GO" id="GO:0009252">
    <property type="term" value="P:peptidoglycan biosynthetic process"/>
    <property type="evidence" value="ECO:0007669"/>
    <property type="project" value="UniProtKB-UniRule"/>
</dbReference>
<dbReference type="InterPro" id="IPR011004">
    <property type="entry name" value="Trimer_LpxA-like_sf"/>
</dbReference>
<dbReference type="SUPFAM" id="SSF51161">
    <property type="entry name" value="Trimeric LpxA-like enzymes"/>
    <property type="match status" value="1"/>
</dbReference>
<feature type="binding site" evidence="18">
    <location>
        <position position="243"/>
    </location>
    <ligand>
        <name>UDP-N-acetyl-alpha-D-glucosamine</name>
        <dbReference type="ChEBI" id="CHEBI:57705"/>
    </ligand>
</feature>
<feature type="binding site" evidence="18">
    <location>
        <begin position="114"/>
        <end position="117"/>
    </location>
    <ligand>
        <name>UDP-N-acetyl-alpha-D-glucosamine</name>
        <dbReference type="ChEBI" id="CHEBI:57705"/>
    </ligand>
</feature>
<comment type="pathway">
    <text evidence="18">Nucleotide-sugar biosynthesis; UDP-N-acetyl-alpha-D-glucosamine biosynthesis; UDP-N-acetyl-alpha-D-glucosamine from N-acetyl-alpha-D-glucosamine 1-phosphate: step 1/1.</text>
</comment>
<keyword evidence="9 18" id="KW-0460">Magnesium</keyword>
<feature type="domain" description="MobA-like NTP transferase" evidence="20">
    <location>
        <begin position="112"/>
        <end position="237"/>
    </location>
</feature>
<name>A2S7T6_BURM9</name>
<dbReference type="Pfam" id="PF12804">
    <property type="entry name" value="NTP_transf_3"/>
    <property type="match status" value="1"/>
</dbReference>
<dbReference type="EMBL" id="CP000546">
    <property type="protein sequence ID" value="ABN00860.1"/>
    <property type="molecule type" value="Genomic_DNA"/>
</dbReference>
<comment type="subcellular location">
    <subcellularLocation>
        <location evidence="1 18">Cytoplasm</location>
    </subcellularLocation>
</comment>
<comment type="caution">
    <text evidence="18">Lacks conserved residue(s) required for the propagation of feature annotation.</text>
</comment>
<dbReference type="UniPathway" id="UPA00973"/>
<dbReference type="Gene3D" id="2.160.10.10">
    <property type="entry name" value="Hexapeptide repeat proteins"/>
    <property type="match status" value="1"/>
</dbReference>
<feature type="binding site" evidence="18">
    <location>
        <position position="484"/>
    </location>
    <ligand>
        <name>acetyl-CoA</name>
        <dbReference type="ChEBI" id="CHEBI:57288"/>
    </ligand>
</feature>
<evidence type="ECO:0000256" key="8">
    <source>
        <dbReference type="ARBA" id="ARBA00022737"/>
    </source>
</evidence>
<comment type="pathway">
    <text evidence="18">Nucleotide-sugar biosynthesis; UDP-N-acetyl-alpha-D-glucosamine biosynthesis; N-acetyl-alpha-D-glucosamine 1-phosphate from alpha-D-glucosamine 6-phosphate (route II): step 2/2.</text>
</comment>
<comment type="function">
    <text evidence="17 18">Catalyzes the last two sequential reactions in the de novo biosynthetic pathway for UDP-N-acetylglucosamine (UDP-GlcNAc). The C-terminal domain catalyzes the transfer of acetyl group from acetyl coenzyme A to glucosamine-1-phosphate (GlcN-1-P) to produce N-acetylglucosamine-1-phosphate (GlcNAc-1-P), which is converted into UDP-GlcNAc by the transfer of uridine 5-monophosphate (from uridine 5-triphosphate), a reaction catalyzed by the N-terminal domain.</text>
</comment>
<feature type="active site" description="Proton acceptor" evidence="18">
    <location>
        <position position="467"/>
    </location>
</feature>